<comment type="similarity">
    <text evidence="2">Belongs to the major facilitator superfamily. MFSD6 family.</text>
</comment>
<evidence type="ECO:0000256" key="6">
    <source>
        <dbReference type="SAM" id="Phobius"/>
    </source>
</evidence>
<dbReference type="Proteomes" id="UP001381693">
    <property type="component" value="Unassembled WGS sequence"/>
</dbReference>
<feature type="transmembrane region" description="Helical" evidence="6">
    <location>
        <begin position="51"/>
        <end position="70"/>
    </location>
</feature>
<proteinExistence type="inferred from homology"/>
<dbReference type="PANTHER" id="PTHR16172:SF30">
    <property type="entry name" value="SUGAR BABY, ISOFORM C"/>
    <property type="match status" value="1"/>
</dbReference>
<feature type="transmembrane region" description="Helical" evidence="6">
    <location>
        <begin position="205"/>
        <end position="234"/>
    </location>
</feature>
<feature type="domain" description="Major facilitator superfamily associated" evidence="7">
    <location>
        <begin position="2"/>
        <end position="294"/>
    </location>
</feature>
<keyword evidence="3 6" id="KW-0812">Transmembrane</keyword>
<evidence type="ECO:0000256" key="1">
    <source>
        <dbReference type="ARBA" id="ARBA00004141"/>
    </source>
</evidence>
<evidence type="ECO:0000256" key="4">
    <source>
        <dbReference type="ARBA" id="ARBA00022989"/>
    </source>
</evidence>
<dbReference type="InterPro" id="IPR036259">
    <property type="entry name" value="MFS_trans_sf"/>
</dbReference>
<evidence type="ECO:0000259" key="7">
    <source>
        <dbReference type="Pfam" id="PF12832"/>
    </source>
</evidence>
<evidence type="ECO:0000256" key="2">
    <source>
        <dbReference type="ARBA" id="ARBA00005241"/>
    </source>
</evidence>
<organism evidence="8 9">
    <name type="scientific">Halocaridina rubra</name>
    <name type="common">Hawaiian red shrimp</name>
    <dbReference type="NCBI Taxonomy" id="373956"/>
    <lineage>
        <taxon>Eukaryota</taxon>
        <taxon>Metazoa</taxon>
        <taxon>Ecdysozoa</taxon>
        <taxon>Arthropoda</taxon>
        <taxon>Crustacea</taxon>
        <taxon>Multicrustacea</taxon>
        <taxon>Malacostraca</taxon>
        <taxon>Eumalacostraca</taxon>
        <taxon>Eucarida</taxon>
        <taxon>Decapoda</taxon>
        <taxon>Pleocyemata</taxon>
        <taxon>Caridea</taxon>
        <taxon>Atyoidea</taxon>
        <taxon>Atyidae</taxon>
        <taxon>Halocaridina</taxon>
    </lineage>
</organism>
<keyword evidence="4 6" id="KW-1133">Transmembrane helix</keyword>
<feature type="transmembrane region" description="Helical" evidence="6">
    <location>
        <begin position="246"/>
        <end position="263"/>
    </location>
</feature>
<feature type="transmembrane region" description="Helical" evidence="6">
    <location>
        <begin position="20"/>
        <end position="39"/>
    </location>
</feature>
<evidence type="ECO:0000256" key="5">
    <source>
        <dbReference type="ARBA" id="ARBA00023136"/>
    </source>
</evidence>
<comment type="caution">
    <text evidence="8">The sequence shown here is derived from an EMBL/GenBank/DDBJ whole genome shotgun (WGS) entry which is preliminary data.</text>
</comment>
<dbReference type="AlphaFoldDB" id="A0AAN8WM71"/>
<dbReference type="Pfam" id="PF12832">
    <property type="entry name" value="MFS_1_like"/>
    <property type="match status" value="1"/>
</dbReference>
<feature type="non-terminal residue" evidence="8">
    <location>
        <position position="1"/>
    </location>
</feature>
<dbReference type="EMBL" id="JAXCGZ010020760">
    <property type="protein sequence ID" value="KAK7065548.1"/>
    <property type="molecule type" value="Genomic_DNA"/>
</dbReference>
<evidence type="ECO:0000256" key="3">
    <source>
        <dbReference type="ARBA" id="ARBA00022692"/>
    </source>
</evidence>
<dbReference type="GO" id="GO:0016020">
    <property type="term" value="C:membrane"/>
    <property type="evidence" value="ECO:0007669"/>
    <property type="project" value="UniProtKB-SubCell"/>
</dbReference>
<feature type="non-terminal residue" evidence="8">
    <location>
        <position position="322"/>
    </location>
</feature>
<accession>A0AAN8WM71</accession>
<protein>
    <recommendedName>
        <fullName evidence="7">Major facilitator superfamily associated domain-containing protein</fullName>
    </recommendedName>
</protein>
<sequence length="322" mass="35869">EGFLPFAAPVMIQRGISPQGVGFIYTLNTLISAVLNIFFGFMADKWKLHKALLLLLCVLLAASFLSLFFLPSMPKTRSSSKEKIQSVICFENRDSLSSCFSRVNMSFSVSEKINNCELKCLSEEIIQQKALKLNSNDGDTLMKFKINISDVGRCIITSELESNDLWLHSIVNCQAVAYPECVEACFDEKQMQERSFTESLAMLPFWLNTICLILIFVAMDCSSSLADTMCLAVLNKDHNKYGQQRLFGALGWGLMGVIMGGLVDLFSENHLEPNYAPAIAITTVLLTVNIFTSMFITANVPGKQQARGVWNVLFSFLCVNLL</sequence>
<reference evidence="8 9" key="1">
    <citation type="submission" date="2023-11" db="EMBL/GenBank/DDBJ databases">
        <title>Halocaridina rubra genome assembly.</title>
        <authorList>
            <person name="Smith C."/>
        </authorList>
    </citation>
    <scope>NUCLEOTIDE SEQUENCE [LARGE SCALE GENOMIC DNA]</scope>
    <source>
        <strain evidence="8">EP-1</strain>
        <tissue evidence="8">Whole</tissue>
    </source>
</reference>
<dbReference type="Gene3D" id="1.20.1250.20">
    <property type="entry name" value="MFS general substrate transporter like domains"/>
    <property type="match status" value="1"/>
</dbReference>
<gene>
    <name evidence="8" type="ORF">SK128_001433</name>
</gene>
<dbReference type="PANTHER" id="PTHR16172">
    <property type="entry name" value="MAJOR FACILITATOR SUPERFAMILY DOMAIN-CONTAINING PROTEIN 6-LIKE"/>
    <property type="match status" value="1"/>
</dbReference>
<keyword evidence="9" id="KW-1185">Reference proteome</keyword>
<evidence type="ECO:0000313" key="8">
    <source>
        <dbReference type="EMBL" id="KAK7065548.1"/>
    </source>
</evidence>
<dbReference type="InterPro" id="IPR024989">
    <property type="entry name" value="MFS_assoc_dom"/>
</dbReference>
<feature type="transmembrane region" description="Helical" evidence="6">
    <location>
        <begin position="275"/>
        <end position="297"/>
    </location>
</feature>
<evidence type="ECO:0000313" key="9">
    <source>
        <dbReference type="Proteomes" id="UP001381693"/>
    </source>
</evidence>
<dbReference type="InterPro" id="IPR051717">
    <property type="entry name" value="MFS_MFSD6"/>
</dbReference>
<comment type="subcellular location">
    <subcellularLocation>
        <location evidence="1">Membrane</location>
        <topology evidence="1">Multi-pass membrane protein</topology>
    </subcellularLocation>
</comment>
<dbReference type="SUPFAM" id="SSF103473">
    <property type="entry name" value="MFS general substrate transporter"/>
    <property type="match status" value="1"/>
</dbReference>
<keyword evidence="5 6" id="KW-0472">Membrane</keyword>
<name>A0AAN8WM71_HALRR</name>